<evidence type="ECO:0000256" key="6">
    <source>
        <dbReference type="SAM" id="SignalP"/>
    </source>
</evidence>
<dbReference type="RefSeq" id="WP_138578873.1">
    <property type="nucleotide sequence ID" value="NZ_CP040818.1"/>
</dbReference>
<accession>A0A5B8G1U0</accession>
<keyword evidence="5" id="KW-0697">Rotamase</keyword>
<organism evidence="8 9">
    <name type="scientific">Paroceanicella profunda</name>
    <dbReference type="NCBI Taxonomy" id="2579971"/>
    <lineage>
        <taxon>Bacteria</taxon>
        <taxon>Pseudomonadati</taxon>
        <taxon>Pseudomonadota</taxon>
        <taxon>Alphaproteobacteria</taxon>
        <taxon>Rhodobacterales</taxon>
        <taxon>Paracoccaceae</taxon>
        <taxon>Paroceanicella</taxon>
    </lineage>
</organism>
<dbReference type="AlphaFoldDB" id="A0A5B8G1U0"/>
<dbReference type="Gene3D" id="3.10.50.40">
    <property type="match status" value="2"/>
</dbReference>
<dbReference type="EMBL" id="CP040818">
    <property type="protein sequence ID" value="QDL92503.1"/>
    <property type="molecule type" value="Genomic_DNA"/>
</dbReference>
<evidence type="ECO:0000256" key="5">
    <source>
        <dbReference type="PROSITE-ProRule" id="PRU00278"/>
    </source>
</evidence>
<reference evidence="8 9" key="1">
    <citation type="submission" date="2019-06" db="EMBL/GenBank/DDBJ databases">
        <title>Genome sequence of Rhodobacteraceae bacterium D4M1.</title>
        <authorList>
            <person name="Cao J."/>
        </authorList>
    </citation>
    <scope>NUCLEOTIDE SEQUENCE [LARGE SCALE GENOMIC DNA]</scope>
    <source>
        <strain evidence="8 9">D4M1</strain>
    </source>
</reference>
<dbReference type="PANTHER" id="PTHR47637">
    <property type="entry name" value="CHAPERONE SURA"/>
    <property type="match status" value="1"/>
</dbReference>
<feature type="signal peptide" evidence="6">
    <location>
        <begin position="1"/>
        <end position="23"/>
    </location>
</feature>
<dbReference type="PROSITE" id="PS50198">
    <property type="entry name" value="PPIC_PPIASE_2"/>
    <property type="match status" value="1"/>
</dbReference>
<evidence type="ECO:0000259" key="7">
    <source>
        <dbReference type="PROSITE" id="PS50198"/>
    </source>
</evidence>
<evidence type="ECO:0000313" key="8">
    <source>
        <dbReference type="EMBL" id="QDL92503.1"/>
    </source>
</evidence>
<sequence length="423" mass="45014">MFARLAVVLSFLALTLLPGAVRAQEDPFAPAVVVNDSLVTNFDVAQRLRMMQLMGASQGDDKAPAIESLIDDKLRAQAAKRTGVELSDDQVNAALDDFAKQRGFASGDEFVKRIGAAGVSRQAVVDLVANQAAFREAIRVRYLSRAQPTEAEVAAATAEGATAGVGPTSVRLAELVIPIQERGAERTQEFVAKLHDELANGGDFAEAARKYSRTKSASNGGDVGWMPLDRMPPQISDELALLTAGQVTRPIAVPQAVVLLKVLDVRQDAVASAPAAASNVQVTVARLIVPVREGAPEPDVAEARTEAQQVSRDISSCSDIEARKASYGPRSGLEGPVSLASLEPAEREAIANLQAGAMANAVRLRDGVAIVMVCARTEDAASGTDATNDELQRARSRLISQRMESYAAGYLQELRRDAVIEYR</sequence>
<dbReference type="InterPro" id="IPR046357">
    <property type="entry name" value="PPIase_dom_sf"/>
</dbReference>
<dbReference type="SUPFAM" id="SSF54534">
    <property type="entry name" value="FKBP-like"/>
    <property type="match status" value="2"/>
</dbReference>
<protein>
    <recommendedName>
        <fullName evidence="1">Parvulin-like PPIase</fullName>
    </recommendedName>
    <alternativeName>
        <fullName evidence="3">Peptidyl-prolyl cis-trans isomerase plp</fullName>
    </alternativeName>
    <alternativeName>
        <fullName evidence="4">Rotamase plp</fullName>
    </alternativeName>
</protein>
<evidence type="ECO:0000256" key="2">
    <source>
        <dbReference type="ARBA" id="ARBA00022729"/>
    </source>
</evidence>
<feature type="chain" id="PRO_5022789612" description="Parvulin-like PPIase" evidence="6">
    <location>
        <begin position="24"/>
        <end position="423"/>
    </location>
</feature>
<keyword evidence="5" id="KW-0413">Isomerase</keyword>
<dbReference type="InterPro" id="IPR000297">
    <property type="entry name" value="PPIase_PpiC"/>
</dbReference>
<dbReference type="Proteomes" id="UP000305888">
    <property type="component" value="Chromosome"/>
</dbReference>
<dbReference type="InterPro" id="IPR050280">
    <property type="entry name" value="OMP_Chaperone_SurA"/>
</dbReference>
<dbReference type="InterPro" id="IPR023058">
    <property type="entry name" value="PPIase_PpiC_CS"/>
</dbReference>
<dbReference type="PANTHER" id="PTHR47637:SF1">
    <property type="entry name" value="CHAPERONE SURA"/>
    <property type="match status" value="1"/>
</dbReference>
<evidence type="ECO:0000256" key="3">
    <source>
        <dbReference type="ARBA" id="ARBA00030642"/>
    </source>
</evidence>
<keyword evidence="9" id="KW-1185">Reference proteome</keyword>
<dbReference type="GO" id="GO:0003755">
    <property type="term" value="F:peptidyl-prolyl cis-trans isomerase activity"/>
    <property type="evidence" value="ECO:0007669"/>
    <property type="project" value="UniProtKB-KW"/>
</dbReference>
<evidence type="ECO:0000256" key="4">
    <source>
        <dbReference type="ARBA" id="ARBA00031484"/>
    </source>
</evidence>
<evidence type="ECO:0000313" key="9">
    <source>
        <dbReference type="Proteomes" id="UP000305888"/>
    </source>
</evidence>
<dbReference type="Pfam" id="PF00639">
    <property type="entry name" value="Rotamase"/>
    <property type="match status" value="1"/>
</dbReference>
<dbReference type="SUPFAM" id="SSF109998">
    <property type="entry name" value="Triger factor/SurA peptide-binding domain-like"/>
    <property type="match status" value="1"/>
</dbReference>
<dbReference type="PROSITE" id="PS01096">
    <property type="entry name" value="PPIC_PPIASE_1"/>
    <property type="match status" value="1"/>
</dbReference>
<dbReference type="OrthoDB" id="9791746at2"/>
<dbReference type="InterPro" id="IPR027304">
    <property type="entry name" value="Trigger_fact/SurA_dom_sf"/>
</dbReference>
<proteinExistence type="predicted"/>
<feature type="domain" description="PpiC" evidence="7">
    <location>
        <begin position="167"/>
        <end position="264"/>
    </location>
</feature>
<name>A0A5B8G1U0_9RHOB</name>
<dbReference type="Gene3D" id="1.10.4030.10">
    <property type="entry name" value="Porin chaperone SurA, peptide-binding domain"/>
    <property type="match status" value="1"/>
</dbReference>
<gene>
    <name evidence="8" type="ORF">FDP22_12365</name>
</gene>
<keyword evidence="2 6" id="KW-0732">Signal</keyword>
<evidence type="ECO:0000256" key="1">
    <source>
        <dbReference type="ARBA" id="ARBA00018370"/>
    </source>
</evidence>
<dbReference type="KEGG" id="ppru:FDP22_12365"/>